<gene>
    <name evidence="1" type="ORF">SFMTTN_0944</name>
</gene>
<dbReference type="InterPro" id="IPR012833">
    <property type="entry name" value="NrdD"/>
</dbReference>
<dbReference type="Pfam" id="PF13597">
    <property type="entry name" value="NRDD"/>
    <property type="match status" value="1"/>
</dbReference>
<proteinExistence type="predicted"/>
<name>A0A401JC72_9PROT</name>
<sequence>MQTAKPEKERIMIDLSSQSKLNADTFVLPDEERQPCEIWTRVMGYHRPVASFNIGKKGEHHERKFFQERCAELEH</sequence>
<dbReference type="Proteomes" id="UP000286806">
    <property type="component" value="Unassembled WGS sequence"/>
</dbReference>
<protein>
    <submittedName>
        <fullName evidence="1">Adenosylhomocysteinase</fullName>
    </submittedName>
</protein>
<accession>A0A401JC72</accession>
<reference evidence="1 2" key="1">
    <citation type="journal article" date="2019" name="Front. Microbiol.">
        <title>Genomes of Neutrophilic Sulfur-Oxidizing Chemolithoautotrophs Representing 9 Proteobacterial Species From 8 Genera.</title>
        <authorList>
            <person name="Watanabe T."/>
            <person name="Kojima H."/>
            <person name="Umezawa K."/>
            <person name="Hori C."/>
            <person name="Takasuka T.E."/>
            <person name="Kato Y."/>
            <person name="Fukui M."/>
        </authorList>
    </citation>
    <scope>NUCLEOTIDE SEQUENCE [LARGE SCALE GENOMIC DNA]</scope>
    <source>
        <strain evidence="1 2">TTN</strain>
    </source>
</reference>
<dbReference type="AlphaFoldDB" id="A0A401JC72"/>
<dbReference type="GO" id="GO:0008998">
    <property type="term" value="F:ribonucleoside-triphosphate reductase (thioredoxin) activity"/>
    <property type="evidence" value="ECO:0007669"/>
    <property type="project" value="InterPro"/>
</dbReference>
<keyword evidence="2" id="KW-1185">Reference proteome</keyword>
<evidence type="ECO:0000313" key="2">
    <source>
        <dbReference type="Proteomes" id="UP000286806"/>
    </source>
</evidence>
<comment type="caution">
    <text evidence="1">The sequence shown here is derived from an EMBL/GenBank/DDBJ whole genome shotgun (WGS) entry which is preliminary data.</text>
</comment>
<evidence type="ECO:0000313" key="1">
    <source>
        <dbReference type="EMBL" id="GBL45140.1"/>
    </source>
</evidence>
<dbReference type="EMBL" id="BGOW01000006">
    <property type="protein sequence ID" value="GBL45140.1"/>
    <property type="molecule type" value="Genomic_DNA"/>
</dbReference>
<dbReference type="GO" id="GO:0006260">
    <property type="term" value="P:DNA replication"/>
    <property type="evidence" value="ECO:0007669"/>
    <property type="project" value="InterPro"/>
</dbReference>
<organism evidence="1 2">
    <name type="scientific">Sulfuriferula multivorans</name>
    <dbReference type="NCBI Taxonomy" id="1559896"/>
    <lineage>
        <taxon>Bacteria</taxon>
        <taxon>Pseudomonadati</taxon>
        <taxon>Pseudomonadota</taxon>
        <taxon>Betaproteobacteria</taxon>
        <taxon>Nitrosomonadales</taxon>
        <taxon>Sulfuricellaceae</taxon>
        <taxon>Sulfuriferula</taxon>
    </lineage>
</organism>